<dbReference type="EMBL" id="CP011376">
    <property type="protein sequence ID" value="AKG07177.1"/>
    <property type="molecule type" value="Genomic_DNA"/>
</dbReference>
<organism evidence="1 2">
    <name type="scientific">Moraxella bovoculi</name>
    <dbReference type="NCBI Taxonomy" id="386891"/>
    <lineage>
        <taxon>Bacteria</taxon>
        <taxon>Pseudomonadati</taxon>
        <taxon>Pseudomonadota</taxon>
        <taxon>Gammaproteobacteria</taxon>
        <taxon>Moraxellales</taxon>
        <taxon>Moraxellaceae</taxon>
        <taxon>Moraxella</taxon>
    </lineage>
</organism>
<protein>
    <submittedName>
        <fullName evidence="1">Uncharacterized protein</fullName>
    </submittedName>
</protein>
<reference evidence="1 2" key="1">
    <citation type="submission" date="2015-05" db="EMBL/GenBank/DDBJ databases">
        <authorList>
            <person name="Dickey A."/>
            <person name="Clawson M."/>
            <person name="Bono J."/>
            <person name="Loy J.D."/>
        </authorList>
    </citation>
    <scope>NUCLEOTIDE SEQUENCE [LARGE SCALE GENOMIC DNA]</scope>
    <source>
        <strain evidence="1 2">22581</strain>
    </source>
</reference>
<evidence type="ECO:0000313" key="1">
    <source>
        <dbReference type="EMBL" id="AKG07177.1"/>
    </source>
</evidence>
<accession>A0AAC8T7G6</accession>
<evidence type="ECO:0000313" key="2">
    <source>
        <dbReference type="Proteomes" id="UP000077465"/>
    </source>
</evidence>
<dbReference type="Proteomes" id="UP000077465">
    <property type="component" value="Chromosome"/>
</dbReference>
<dbReference type="AlphaFoldDB" id="A0AAC8T7G6"/>
<name>A0AAC8T7G6_9GAMM</name>
<proteinExistence type="predicted"/>
<gene>
    <name evidence="1" type="ORF">AAX06_02205</name>
</gene>
<sequence>MHDDDKPLKTPSYTRRAIKKREEKIINKAVSLHPEKDAPLIEAIEQDAQGNFTALARKLLREHYQLPPETEN</sequence>
<dbReference type="RefSeq" id="WP_046697114.1">
    <property type="nucleotide sequence ID" value="NZ_CP011376.1"/>
</dbReference>